<protein>
    <recommendedName>
        <fullName evidence="1">Plasmid pRiA4b Orf3-like domain-containing protein</fullName>
    </recommendedName>
</protein>
<dbReference type="Gene3D" id="3.10.290.30">
    <property type="entry name" value="MM3350-like"/>
    <property type="match status" value="1"/>
</dbReference>
<name>A0A2J6TUN0_9HELO</name>
<dbReference type="AlphaFoldDB" id="A0A2J6TUN0"/>
<keyword evidence="3" id="KW-1185">Reference proteome</keyword>
<dbReference type="InterPro" id="IPR024047">
    <property type="entry name" value="MM3350-like_sf"/>
</dbReference>
<dbReference type="InterPro" id="IPR012912">
    <property type="entry name" value="Plasmid_pRiA4b_Orf3-like"/>
</dbReference>
<feature type="domain" description="Plasmid pRiA4b Orf3-like" evidence="1">
    <location>
        <begin position="147"/>
        <end position="262"/>
    </location>
</feature>
<gene>
    <name evidence="2" type="ORF">K444DRAFT_124694</name>
</gene>
<dbReference type="Proteomes" id="UP000235371">
    <property type="component" value="Unassembled WGS sequence"/>
</dbReference>
<proteinExistence type="predicted"/>
<dbReference type="InParanoid" id="A0A2J6TUN0"/>
<dbReference type="Pfam" id="PF07929">
    <property type="entry name" value="PRiA4_ORF3"/>
    <property type="match status" value="1"/>
</dbReference>
<dbReference type="GeneID" id="36578492"/>
<sequence length="388" mass="44283">MGRHFHDIGRAFPLRIVFVRQLPRTAWMGSCEWARLFSTCFSVLGGHHHQHIINTYQPFGILIIRINTTIMGSGVTSQQLLAMLPSTPQETPVSITPFGASDREYCLGCQIFVACTAQCRHCKGPYCSDRCKKQDDQVHACEFKYAVEVSIHNVPGIGRTLSIPYTTTFEELHQALQIAFSWRLTTDYEFAIGRLLITSHDRMARLVLTEEKAYFKEFKDGRTMYIVEGMTHTFADRKIIGYLSDISSALVHKVKIRVWNPPKHYTAFQISSEIQCVRGHGHSFAQGFTCDEWDKLKTAYNKEIPTTAEKALIENYKLFCPNADQYGLSGSRVNEFDIGAVNARLKRLPIGLNTFPDHFRRIWLGPEDEQLSLLEQAFKELCLDCLDE</sequence>
<organism evidence="2 3">
    <name type="scientific">Hyaloscypha bicolor E</name>
    <dbReference type="NCBI Taxonomy" id="1095630"/>
    <lineage>
        <taxon>Eukaryota</taxon>
        <taxon>Fungi</taxon>
        <taxon>Dikarya</taxon>
        <taxon>Ascomycota</taxon>
        <taxon>Pezizomycotina</taxon>
        <taxon>Leotiomycetes</taxon>
        <taxon>Helotiales</taxon>
        <taxon>Hyaloscyphaceae</taxon>
        <taxon>Hyaloscypha</taxon>
        <taxon>Hyaloscypha bicolor</taxon>
    </lineage>
</organism>
<dbReference type="RefSeq" id="XP_024743624.1">
    <property type="nucleotide sequence ID" value="XM_024870410.1"/>
</dbReference>
<dbReference type="EMBL" id="KZ613743">
    <property type="protein sequence ID" value="PMD66720.1"/>
    <property type="molecule type" value="Genomic_DNA"/>
</dbReference>
<evidence type="ECO:0000313" key="2">
    <source>
        <dbReference type="EMBL" id="PMD66720.1"/>
    </source>
</evidence>
<dbReference type="SUPFAM" id="SSF159941">
    <property type="entry name" value="MM3350-like"/>
    <property type="match status" value="1"/>
</dbReference>
<evidence type="ECO:0000259" key="1">
    <source>
        <dbReference type="Pfam" id="PF07929"/>
    </source>
</evidence>
<evidence type="ECO:0000313" key="3">
    <source>
        <dbReference type="Proteomes" id="UP000235371"/>
    </source>
</evidence>
<dbReference type="OrthoDB" id="245563at2759"/>
<accession>A0A2J6TUN0</accession>
<dbReference type="STRING" id="1095630.A0A2J6TUN0"/>
<reference evidence="2 3" key="1">
    <citation type="submission" date="2016-04" db="EMBL/GenBank/DDBJ databases">
        <title>A degradative enzymes factory behind the ericoid mycorrhizal symbiosis.</title>
        <authorList>
            <consortium name="DOE Joint Genome Institute"/>
            <person name="Martino E."/>
            <person name="Morin E."/>
            <person name="Grelet G."/>
            <person name="Kuo A."/>
            <person name="Kohler A."/>
            <person name="Daghino S."/>
            <person name="Barry K."/>
            <person name="Choi C."/>
            <person name="Cichocki N."/>
            <person name="Clum A."/>
            <person name="Copeland A."/>
            <person name="Hainaut M."/>
            <person name="Haridas S."/>
            <person name="Labutti K."/>
            <person name="Lindquist E."/>
            <person name="Lipzen A."/>
            <person name="Khouja H.-R."/>
            <person name="Murat C."/>
            <person name="Ohm R."/>
            <person name="Olson A."/>
            <person name="Spatafora J."/>
            <person name="Veneault-Fourrey C."/>
            <person name="Henrissat B."/>
            <person name="Grigoriev I."/>
            <person name="Martin F."/>
            <person name="Perotto S."/>
        </authorList>
    </citation>
    <scope>NUCLEOTIDE SEQUENCE [LARGE SCALE GENOMIC DNA]</scope>
    <source>
        <strain evidence="2 3">E</strain>
    </source>
</reference>